<dbReference type="HOGENOM" id="CLU_2896485_0_0_11"/>
<accession>S2ZEQ7</accession>
<proteinExistence type="predicted"/>
<dbReference type="Proteomes" id="UP000014408">
    <property type="component" value="Unassembled WGS sequence"/>
</dbReference>
<dbReference type="RefSeq" id="WP_016458428.1">
    <property type="nucleotide sequence ID" value="NZ_KE150447.1"/>
</dbReference>
<sequence>MHIDRNILIGLWIFMVAALAFFIWLDWNALSIGIIIFPLIVVSVVFTTRLLIKKRDTQEGAA</sequence>
<evidence type="ECO:0000313" key="3">
    <source>
        <dbReference type="Proteomes" id="UP000014408"/>
    </source>
</evidence>
<name>S2ZEQ7_9CORY</name>
<comment type="caution">
    <text evidence="2">The sequence shown here is derived from an EMBL/GenBank/DDBJ whole genome shotgun (WGS) entry which is preliminary data.</text>
</comment>
<dbReference type="AlphaFoldDB" id="S2ZEQ7"/>
<gene>
    <name evidence="2" type="ORF">HMPREF1219_01683</name>
</gene>
<evidence type="ECO:0000313" key="2">
    <source>
        <dbReference type="EMBL" id="EPD68502.1"/>
    </source>
</evidence>
<feature type="transmembrane region" description="Helical" evidence="1">
    <location>
        <begin position="7"/>
        <end position="25"/>
    </location>
</feature>
<evidence type="ECO:0000256" key="1">
    <source>
        <dbReference type="SAM" id="Phobius"/>
    </source>
</evidence>
<keyword evidence="1" id="KW-1133">Transmembrane helix</keyword>
<feature type="transmembrane region" description="Helical" evidence="1">
    <location>
        <begin position="31"/>
        <end position="52"/>
    </location>
</feature>
<dbReference type="EMBL" id="ATBY01000015">
    <property type="protein sequence ID" value="EPD68502.1"/>
    <property type="molecule type" value="Genomic_DNA"/>
</dbReference>
<keyword evidence="1" id="KW-0472">Membrane</keyword>
<keyword evidence="1" id="KW-0812">Transmembrane</keyword>
<keyword evidence="3" id="KW-1185">Reference proteome</keyword>
<protein>
    <submittedName>
        <fullName evidence="2">Uncharacterized protein</fullName>
    </submittedName>
</protein>
<reference evidence="2 3" key="1">
    <citation type="submission" date="2013-05" db="EMBL/GenBank/DDBJ databases">
        <title>The Genome Sequence of Corynebacterium pyruviciproducens 1773O (ATCC BAA-1742).</title>
        <authorList>
            <consortium name="The Broad Institute Genomics Platform"/>
            <person name="Earl A."/>
            <person name="Ward D."/>
            <person name="Feldgarden M."/>
            <person name="Gevers D."/>
            <person name="Tong J."/>
            <person name="Walker B."/>
            <person name="Young S."/>
            <person name="Zeng Q."/>
            <person name="Gargeya S."/>
            <person name="Fitzgerald M."/>
            <person name="Haas B."/>
            <person name="Abouelleil A."/>
            <person name="Allen A.W."/>
            <person name="Alvarado L."/>
            <person name="Arachchi H.M."/>
            <person name="Berlin A.M."/>
            <person name="Chapman S.B."/>
            <person name="Gainer-Dewar J."/>
            <person name="Goldberg J."/>
            <person name="Griggs A."/>
            <person name="Gujja S."/>
            <person name="Hansen M."/>
            <person name="Howarth C."/>
            <person name="Imamovic A."/>
            <person name="Ireland A."/>
            <person name="Larimer J."/>
            <person name="McCowan C."/>
            <person name="Murphy C."/>
            <person name="Pearson M."/>
            <person name="Poon T.W."/>
            <person name="Priest M."/>
            <person name="Roberts A."/>
            <person name="Saif S."/>
            <person name="Shea T."/>
            <person name="Sisk P."/>
            <person name="Sykes S."/>
            <person name="Wortman J."/>
            <person name="Nusbaum C."/>
            <person name="Birren B."/>
        </authorList>
    </citation>
    <scope>NUCLEOTIDE SEQUENCE [LARGE SCALE GENOMIC DNA]</scope>
    <source>
        <strain evidence="2 3">ATCC BAA-1742</strain>
    </source>
</reference>
<organism evidence="2 3">
    <name type="scientific">Corynebacterium pyruviciproducens ATCC BAA-1742</name>
    <dbReference type="NCBI Taxonomy" id="1125779"/>
    <lineage>
        <taxon>Bacteria</taxon>
        <taxon>Bacillati</taxon>
        <taxon>Actinomycetota</taxon>
        <taxon>Actinomycetes</taxon>
        <taxon>Mycobacteriales</taxon>
        <taxon>Corynebacteriaceae</taxon>
        <taxon>Corynebacterium</taxon>
    </lineage>
</organism>
<dbReference type="PATRIC" id="fig|1125779.3.peg.1644"/>
<dbReference type="eggNOG" id="ENOG5031X3I">
    <property type="taxonomic scope" value="Bacteria"/>
</dbReference>